<dbReference type="Pfam" id="PF25183">
    <property type="entry name" value="OMP_b-brl_4"/>
    <property type="match status" value="2"/>
</dbReference>
<evidence type="ECO:0000313" key="7">
    <source>
        <dbReference type="Proteomes" id="UP000264702"/>
    </source>
</evidence>
<evidence type="ECO:0000256" key="4">
    <source>
        <dbReference type="SAM" id="SignalP"/>
    </source>
</evidence>
<keyword evidence="3" id="KW-0998">Cell outer membrane</keyword>
<protein>
    <submittedName>
        <fullName evidence="6">TonB-dependent receptor</fullName>
    </submittedName>
</protein>
<evidence type="ECO:0000256" key="1">
    <source>
        <dbReference type="ARBA" id="ARBA00004442"/>
    </source>
</evidence>
<dbReference type="AlphaFoldDB" id="A0A372ITM3"/>
<dbReference type="Gene3D" id="2.60.40.1120">
    <property type="entry name" value="Carboxypeptidase-like, regulatory domain"/>
    <property type="match status" value="1"/>
</dbReference>
<keyword evidence="2" id="KW-0472">Membrane</keyword>
<dbReference type="InterPro" id="IPR008969">
    <property type="entry name" value="CarboxyPept-like_regulatory"/>
</dbReference>
<dbReference type="InterPro" id="IPR036942">
    <property type="entry name" value="Beta-barrel_TonB_sf"/>
</dbReference>
<sequence length="900" mass="98227">MSFREQIALPRVLSLVLLLLCPSIVTYAATPGTSISVPSEIGLNGAAATLPVVTGTVADGTGAIIPGAQVSLLASDGSVAAANTTDSSGSFHLQPSHTGDYTLSVSLTGFQTSTQAVHVDGSSPVTLNITLKVAEAVQQVTVNASNSIDLSSTENNGDTSVMTASDLKALPVFDNDYVSAMSAFLDSGDTATAGTGIMVDGVEANRVTVSPSAVLSVKINEDPYSAQYYRPGRGQIEIITKQAADSYHGELNFLFRDSALNAQQDFSPSKPSEQRRIYEGDITGPIPHAPKSAFLFSFNRAEEDLEAVVNATVAPSSENPDGIYNVNVPAPTRDTEFSLRVGHQFSEKNNAYAMYSFQDATNRNEGVGNQTLPEAGYNTESREDDLVFHDDYIVSATTLNQSSIVLERTYYPTSDVQEGPQIKVNGDYAGGSAQSDQVRTEYNLRMNEMVTWTAGPHTLKFGINLPHFSRRVFDDNTNEDGTYTYSPTYAADGTTVLTTAIQNEQAGNPSGFSAAQGQTRFVYHQQEVGGFIQDQIKLRKWLSITPGLRYDWQNFLGDDVNNFSPRFSFAVVLNQPTQLVLRGGGGIYYDRIGSGPLIDLARYQFAKRRLVQVSSSQGPLCYPISDCLSVDALPPSLVELQPGIRTPYQIQYGLLLERKLGEKATISIGGRMNRGVGSFRSIDVNAPLAPDYSVRPDSDYSQIRQIQSEGTQMGSALDINYRGRFNKRFTGFAWYTWSHYDNNTSGISWFPEDQQNPNAEWGPADWDQRQHFGLYGMINPEHLLNLGIGVFANTGKPWTILTGTDAYGDNLFNARPADVARNSERGPGYADVDLRWGYDFKLQPKELDKSPTLGFSVSSFDVINHPNGSYVDTTQGSPDFAEVTSAYPPRRTQLAMRFNF</sequence>
<organism evidence="6 7">
    <name type="scientific">Paracidobacterium acidisoli</name>
    <dbReference type="NCBI Taxonomy" id="2303751"/>
    <lineage>
        <taxon>Bacteria</taxon>
        <taxon>Pseudomonadati</taxon>
        <taxon>Acidobacteriota</taxon>
        <taxon>Terriglobia</taxon>
        <taxon>Terriglobales</taxon>
        <taxon>Acidobacteriaceae</taxon>
        <taxon>Paracidobacterium</taxon>
    </lineage>
</organism>
<evidence type="ECO:0000259" key="5">
    <source>
        <dbReference type="Pfam" id="PF25183"/>
    </source>
</evidence>
<feature type="domain" description="TonB-dependent transporter Oar-like beta-barrel" evidence="5">
    <location>
        <begin position="556"/>
        <end position="776"/>
    </location>
</feature>
<comment type="caution">
    <text evidence="6">The sequence shown here is derived from an EMBL/GenBank/DDBJ whole genome shotgun (WGS) entry which is preliminary data.</text>
</comment>
<dbReference type="EMBL" id="QVQT01000001">
    <property type="protein sequence ID" value="RFU18266.1"/>
    <property type="molecule type" value="Genomic_DNA"/>
</dbReference>
<evidence type="ECO:0000256" key="3">
    <source>
        <dbReference type="ARBA" id="ARBA00023237"/>
    </source>
</evidence>
<evidence type="ECO:0000313" key="6">
    <source>
        <dbReference type="EMBL" id="RFU18266.1"/>
    </source>
</evidence>
<dbReference type="InterPro" id="IPR057601">
    <property type="entry name" value="Oar-like_b-barrel"/>
</dbReference>
<keyword evidence="6" id="KW-0675">Receptor</keyword>
<dbReference type="SUPFAM" id="SSF49464">
    <property type="entry name" value="Carboxypeptidase regulatory domain-like"/>
    <property type="match status" value="1"/>
</dbReference>
<name>A0A372ITM3_9BACT</name>
<dbReference type="Proteomes" id="UP000264702">
    <property type="component" value="Unassembled WGS sequence"/>
</dbReference>
<dbReference type="Gene3D" id="2.40.170.20">
    <property type="entry name" value="TonB-dependent receptor, beta-barrel domain"/>
    <property type="match status" value="1"/>
</dbReference>
<keyword evidence="7" id="KW-1185">Reference proteome</keyword>
<comment type="subcellular location">
    <subcellularLocation>
        <location evidence="1">Cell outer membrane</location>
    </subcellularLocation>
</comment>
<evidence type="ECO:0000256" key="2">
    <source>
        <dbReference type="ARBA" id="ARBA00023136"/>
    </source>
</evidence>
<keyword evidence="4" id="KW-0732">Signal</keyword>
<gene>
    <name evidence="6" type="ORF">D0Y96_01430</name>
</gene>
<feature type="chain" id="PRO_5016787947" evidence="4">
    <location>
        <begin position="29"/>
        <end position="900"/>
    </location>
</feature>
<reference evidence="6 7" key="1">
    <citation type="submission" date="2018-08" db="EMBL/GenBank/DDBJ databases">
        <title>Acidipila sp. 4G-K13, an acidobacterium isolated from forest soil.</title>
        <authorList>
            <person name="Gao Z.-H."/>
            <person name="Qiu L.-H."/>
        </authorList>
    </citation>
    <scope>NUCLEOTIDE SEQUENCE [LARGE SCALE GENOMIC DNA]</scope>
    <source>
        <strain evidence="6 7">4G-K13</strain>
    </source>
</reference>
<accession>A0A372ITM3</accession>
<dbReference type="Pfam" id="PF13620">
    <property type="entry name" value="CarboxypepD_reg"/>
    <property type="match status" value="1"/>
</dbReference>
<feature type="signal peptide" evidence="4">
    <location>
        <begin position="1"/>
        <end position="28"/>
    </location>
</feature>
<proteinExistence type="predicted"/>
<dbReference type="SUPFAM" id="SSF56935">
    <property type="entry name" value="Porins"/>
    <property type="match status" value="1"/>
</dbReference>
<dbReference type="GO" id="GO:0009279">
    <property type="term" value="C:cell outer membrane"/>
    <property type="evidence" value="ECO:0007669"/>
    <property type="project" value="UniProtKB-SubCell"/>
</dbReference>
<feature type="domain" description="TonB-dependent transporter Oar-like beta-barrel" evidence="5">
    <location>
        <begin position="307"/>
        <end position="555"/>
    </location>
</feature>